<proteinExistence type="predicted"/>
<dbReference type="VEuPathDB" id="FungiDB:H310_00180"/>
<organism evidence="1">
    <name type="scientific">Aphanomyces invadans</name>
    <dbReference type="NCBI Taxonomy" id="157072"/>
    <lineage>
        <taxon>Eukaryota</taxon>
        <taxon>Sar</taxon>
        <taxon>Stramenopiles</taxon>
        <taxon>Oomycota</taxon>
        <taxon>Saprolegniomycetes</taxon>
        <taxon>Saprolegniales</taxon>
        <taxon>Verrucalvaceae</taxon>
        <taxon>Aphanomyces</taxon>
    </lineage>
</organism>
<dbReference type="AlphaFoldDB" id="A0A024UUN0"/>
<dbReference type="EMBL" id="KI913952">
    <property type="protein sequence ID" value="ETW09665.1"/>
    <property type="molecule type" value="Genomic_DNA"/>
</dbReference>
<sequence>MAFEALSDEKLAKVFLTLQAVMRLDAMGRAGTLTENLSCSVSLLVAASLHYH</sequence>
<reference evidence="1" key="1">
    <citation type="submission" date="2013-12" db="EMBL/GenBank/DDBJ databases">
        <title>The Genome Sequence of Aphanomyces invadans NJM9701.</title>
        <authorList>
            <consortium name="The Broad Institute Genomics Platform"/>
            <person name="Russ C."/>
            <person name="Tyler B."/>
            <person name="van West P."/>
            <person name="Dieguez-Uribeondo J."/>
            <person name="Young S.K."/>
            <person name="Zeng Q."/>
            <person name="Gargeya S."/>
            <person name="Fitzgerald M."/>
            <person name="Abouelleil A."/>
            <person name="Alvarado L."/>
            <person name="Chapman S.B."/>
            <person name="Gainer-Dewar J."/>
            <person name="Goldberg J."/>
            <person name="Griggs A."/>
            <person name="Gujja S."/>
            <person name="Hansen M."/>
            <person name="Howarth C."/>
            <person name="Imamovic A."/>
            <person name="Ireland A."/>
            <person name="Larimer J."/>
            <person name="McCowan C."/>
            <person name="Murphy C."/>
            <person name="Pearson M."/>
            <person name="Poon T.W."/>
            <person name="Priest M."/>
            <person name="Roberts A."/>
            <person name="Saif S."/>
            <person name="Shea T."/>
            <person name="Sykes S."/>
            <person name="Wortman J."/>
            <person name="Nusbaum C."/>
            <person name="Birren B."/>
        </authorList>
    </citation>
    <scope>NUCLEOTIDE SEQUENCE [LARGE SCALE GENOMIC DNA]</scope>
    <source>
        <strain evidence="1">NJM9701</strain>
    </source>
</reference>
<name>A0A024UUN0_9STRA</name>
<dbReference type="RefSeq" id="XP_008861076.1">
    <property type="nucleotide sequence ID" value="XM_008862854.1"/>
</dbReference>
<dbReference type="GeneID" id="20077230"/>
<accession>A0A024UUN0</accession>
<protein>
    <submittedName>
        <fullName evidence="1">Uncharacterized protein</fullName>
    </submittedName>
</protein>
<gene>
    <name evidence="1" type="ORF">H310_00180</name>
</gene>
<evidence type="ECO:0000313" key="1">
    <source>
        <dbReference type="EMBL" id="ETW09665.1"/>
    </source>
</evidence>